<dbReference type="InterPro" id="IPR034151">
    <property type="entry name" value="TOPRIM_DnaG_bac"/>
</dbReference>
<dbReference type="Pfam" id="PF08275">
    <property type="entry name" value="DNAG_N"/>
    <property type="match status" value="1"/>
</dbReference>
<evidence type="ECO:0000256" key="10">
    <source>
        <dbReference type="ARBA" id="ARBA00023125"/>
    </source>
</evidence>
<dbReference type="PIRSF" id="PIRSF002811">
    <property type="entry name" value="DnaG"/>
    <property type="match status" value="1"/>
</dbReference>
<protein>
    <recommendedName>
        <fullName evidence="12 13">DNA primase</fullName>
        <ecNumber evidence="12">2.7.7.101</ecNumber>
    </recommendedName>
</protein>
<dbReference type="Gene3D" id="3.90.980.10">
    <property type="entry name" value="DNA primase, catalytic core, N-terminal domain"/>
    <property type="match status" value="1"/>
</dbReference>
<feature type="coiled-coil region" evidence="15">
    <location>
        <begin position="530"/>
        <end position="576"/>
    </location>
</feature>
<dbReference type="Gene3D" id="3.90.580.10">
    <property type="entry name" value="Zinc finger, CHC2-type domain"/>
    <property type="match status" value="1"/>
</dbReference>
<evidence type="ECO:0000259" key="17">
    <source>
        <dbReference type="SMART" id="SM00493"/>
    </source>
</evidence>
<name>A0A2H0DYF8_9BACT</name>
<dbReference type="EC" id="2.7.7.101" evidence="12"/>
<evidence type="ECO:0000313" key="18">
    <source>
        <dbReference type="EMBL" id="PIP87212.1"/>
    </source>
</evidence>
<dbReference type="InterPro" id="IPR050219">
    <property type="entry name" value="DnaG_primase"/>
</dbReference>
<dbReference type="InterPro" id="IPR006171">
    <property type="entry name" value="TOPRIM_dom"/>
</dbReference>
<dbReference type="SMART" id="SM00400">
    <property type="entry name" value="ZnF_CHCC"/>
    <property type="match status" value="1"/>
</dbReference>
<evidence type="ECO:0000256" key="13">
    <source>
        <dbReference type="PIRNR" id="PIRNR002811"/>
    </source>
</evidence>
<comment type="similarity">
    <text evidence="12 13">Belongs to the DnaG primase family.</text>
</comment>
<feature type="domain" description="Toprim" evidence="17">
    <location>
        <begin position="259"/>
        <end position="330"/>
    </location>
</feature>
<evidence type="ECO:0000256" key="7">
    <source>
        <dbReference type="ARBA" id="ARBA00022771"/>
    </source>
</evidence>
<dbReference type="PANTHER" id="PTHR30313">
    <property type="entry name" value="DNA PRIMASE"/>
    <property type="match status" value="1"/>
</dbReference>
<dbReference type="GO" id="GO:1990077">
    <property type="term" value="C:primosome complex"/>
    <property type="evidence" value="ECO:0007669"/>
    <property type="project" value="UniProtKB-KW"/>
</dbReference>
<keyword evidence="7 12" id="KW-0863">Zinc-finger</keyword>
<evidence type="ECO:0000313" key="19">
    <source>
        <dbReference type="Proteomes" id="UP000231143"/>
    </source>
</evidence>
<dbReference type="SUPFAM" id="SSF56731">
    <property type="entry name" value="DNA primase core"/>
    <property type="match status" value="1"/>
</dbReference>
<comment type="domain">
    <text evidence="12">Contains an N-terminal zinc-binding domain, a central core domain that contains the primase activity, and a C-terminal DnaB-binding domain.</text>
</comment>
<evidence type="ECO:0000256" key="1">
    <source>
        <dbReference type="ARBA" id="ARBA00022478"/>
    </source>
</evidence>
<dbReference type="InterPro" id="IPR036977">
    <property type="entry name" value="DNA_primase_Znf_CHC2"/>
</dbReference>
<proteinExistence type="inferred from homology"/>
<keyword evidence="4 12" id="KW-0548">Nucleotidyltransferase</keyword>
<evidence type="ECO:0000256" key="8">
    <source>
        <dbReference type="ARBA" id="ARBA00022833"/>
    </source>
</evidence>
<dbReference type="FunFam" id="3.90.980.10:FF:000001">
    <property type="entry name" value="DNA primase"/>
    <property type="match status" value="1"/>
</dbReference>
<keyword evidence="11 12" id="KW-0804">Transcription</keyword>
<evidence type="ECO:0000256" key="5">
    <source>
        <dbReference type="ARBA" id="ARBA00022705"/>
    </source>
</evidence>
<dbReference type="Pfam" id="PF01807">
    <property type="entry name" value="Zn_ribbon_DnaG"/>
    <property type="match status" value="1"/>
</dbReference>
<evidence type="ECO:0000256" key="9">
    <source>
        <dbReference type="ARBA" id="ARBA00022842"/>
    </source>
</evidence>
<reference evidence="18 19" key="1">
    <citation type="submission" date="2017-09" db="EMBL/GenBank/DDBJ databases">
        <title>Depth-based differentiation of microbial function through sediment-hosted aquifers and enrichment of novel symbionts in the deep terrestrial subsurface.</title>
        <authorList>
            <person name="Probst A.J."/>
            <person name="Ladd B."/>
            <person name="Jarett J.K."/>
            <person name="Geller-Mcgrath D.E."/>
            <person name="Sieber C.M."/>
            <person name="Emerson J.B."/>
            <person name="Anantharaman K."/>
            <person name="Thomas B.C."/>
            <person name="Malmstrom R."/>
            <person name="Stieglmeier M."/>
            <person name="Klingl A."/>
            <person name="Woyke T."/>
            <person name="Ryan C.M."/>
            <person name="Banfield J.F."/>
        </authorList>
    </citation>
    <scope>NUCLEOTIDE SEQUENCE [LARGE SCALE GENOMIC DNA]</scope>
    <source>
        <strain evidence="18">CG22_combo_CG10-13_8_21_14_all_36_13</strain>
    </source>
</reference>
<evidence type="ECO:0000256" key="3">
    <source>
        <dbReference type="ARBA" id="ARBA00022679"/>
    </source>
</evidence>
<evidence type="ECO:0000256" key="4">
    <source>
        <dbReference type="ARBA" id="ARBA00022695"/>
    </source>
</evidence>
<evidence type="ECO:0000256" key="11">
    <source>
        <dbReference type="ARBA" id="ARBA00023163"/>
    </source>
</evidence>
<accession>A0A2H0DYF8</accession>
<keyword evidence="6 12" id="KW-0479">Metal-binding</keyword>
<dbReference type="SMART" id="SM00493">
    <property type="entry name" value="TOPRIM"/>
    <property type="match status" value="1"/>
</dbReference>
<comment type="function">
    <text evidence="12 13">RNA polymerase that catalyzes the synthesis of short RNA molecules used as primers for DNA polymerase during DNA replication.</text>
</comment>
<comment type="caution">
    <text evidence="18">The sequence shown here is derived from an EMBL/GenBank/DDBJ whole genome shotgun (WGS) entry which is preliminary data.</text>
</comment>
<dbReference type="InterPro" id="IPR013264">
    <property type="entry name" value="DNAG_N"/>
</dbReference>
<dbReference type="GO" id="GO:0006269">
    <property type="term" value="P:DNA replication, synthesis of primer"/>
    <property type="evidence" value="ECO:0007669"/>
    <property type="project" value="UniProtKB-UniRule"/>
</dbReference>
<dbReference type="NCBIfam" id="TIGR01391">
    <property type="entry name" value="dnaG"/>
    <property type="match status" value="1"/>
</dbReference>
<dbReference type="GO" id="GO:0003899">
    <property type="term" value="F:DNA-directed RNA polymerase activity"/>
    <property type="evidence" value="ECO:0007669"/>
    <property type="project" value="UniProtKB-UniRule"/>
</dbReference>
<dbReference type="InterPro" id="IPR037068">
    <property type="entry name" value="DNA_primase_core_N_sf"/>
</dbReference>
<keyword evidence="8 12" id="KW-0862">Zinc</keyword>
<dbReference type="GO" id="GO:0005737">
    <property type="term" value="C:cytoplasm"/>
    <property type="evidence" value="ECO:0007669"/>
    <property type="project" value="TreeGrafter"/>
</dbReference>
<dbReference type="FunFam" id="3.90.580.10:FF:000001">
    <property type="entry name" value="DNA primase"/>
    <property type="match status" value="1"/>
</dbReference>
<dbReference type="Gene3D" id="3.40.1360.10">
    <property type="match status" value="1"/>
</dbReference>
<dbReference type="GO" id="GO:0000428">
    <property type="term" value="C:DNA-directed RNA polymerase complex"/>
    <property type="evidence" value="ECO:0007669"/>
    <property type="project" value="UniProtKB-KW"/>
</dbReference>
<evidence type="ECO:0000256" key="14">
    <source>
        <dbReference type="PIRSR" id="PIRSR002811-1"/>
    </source>
</evidence>
<dbReference type="EMBL" id="PCTT01000018">
    <property type="protein sequence ID" value="PIP87212.1"/>
    <property type="molecule type" value="Genomic_DNA"/>
</dbReference>
<evidence type="ECO:0000256" key="15">
    <source>
        <dbReference type="SAM" id="Coils"/>
    </source>
</evidence>
<keyword evidence="3 12" id="KW-0808">Transferase</keyword>
<dbReference type="SUPFAM" id="SSF57783">
    <property type="entry name" value="Zinc beta-ribbon"/>
    <property type="match status" value="1"/>
</dbReference>
<dbReference type="Proteomes" id="UP000231143">
    <property type="component" value="Unassembled WGS sequence"/>
</dbReference>
<organism evidence="18 19">
    <name type="scientific">Candidatus Campbellbacteria bacterium CG22_combo_CG10-13_8_21_14_all_36_13</name>
    <dbReference type="NCBI Taxonomy" id="1974529"/>
    <lineage>
        <taxon>Bacteria</taxon>
        <taxon>Candidatus Campbelliibacteriota</taxon>
    </lineage>
</organism>
<feature type="domain" description="Zinc finger CHC2-type" evidence="16">
    <location>
        <begin position="30"/>
        <end position="84"/>
    </location>
</feature>
<keyword evidence="9" id="KW-0460">Magnesium</keyword>
<dbReference type="PANTHER" id="PTHR30313:SF2">
    <property type="entry name" value="DNA PRIMASE"/>
    <property type="match status" value="1"/>
</dbReference>
<keyword evidence="1 12" id="KW-0240">DNA-directed RNA polymerase</keyword>
<evidence type="ECO:0000256" key="6">
    <source>
        <dbReference type="ARBA" id="ARBA00022723"/>
    </source>
</evidence>
<dbReference type="InterPro" id="IPR006295">
    <property type="entry name" value="DNA_primase_DnaG"/>
</dbReference>
<dbReference type="CDD" id="cd03364">
    <property type="entry name" value="TOPRIM_DnaG_primases"/>
    <property type="match status" value="1"/>
</dbReference>
<comment type="subunit">
    <text evidence="12">Monomer. Interacts with DnaB.</text>
</comment>
<dbReference type="AlphaFoldDB" id="A0A2H0DYF8"/>
<comment type="catalytic activity">
    <reaction evidence="12">
        <text>ssDNA + n NTP = ssDNA/pppN(pN)n-1 hybrid + (n-1) diphosphate.</text>
        <dbReference type="EC" id="2.7.7.101"/>
    </reaction>
</comment>
<keyword evidence="10 12" id="KW-0238">DNA-binding</keyword>
<keyword evidence="15" id="KW-0175">Coiled coil</keyword>
<dbReference type="GO" id="GO:0008270">
    <property type="term" value="F:zinc ion binding"/>
    <property type="evidence" value="ECO:0007669"/>
    <property type="project" value="UniProtKB-UniRule"/>
</dbReference>
<dbReference type="InterPro" id="IPR030846">
    <property type="entry name" value="DnaG_bac"/>
</dbReference>
<evidence type="ECO:0000256" key="2">
    <source>
        <dbReference type="ARBA" id="ARBA00022515"/>
    </source>
</evidence>
<keyword evidence="5 12" id="KW-0235">DNA replication</keyword>
<dbReference type="InterPro" id="IPR002694">
    <property type="entry name" value="Znf_CHC2"/>
</dbReference>
<dbReference type="GO" id="GO:0003677">
    <property type="term" value="F:DNA binding"/>
    <property type="evidence" value="ECO:0007669"/>
    <property type="project" value="UniProtKB-KW"/>
</dbReference>
<gene>
    <name evidence="12 18" type="primary">dnaG</name>
    <name evidence="18" type="ORF">COW81_01505</name>
</gene>
<sequence>MSDVEKIKERLGIVDVIGSYIPIEKAGMNYRARCPFHNEKTPSFNISPDRNLYYCFGCGARGDIFTFVEEFEGVDFIGALKFLADKAGIELSGEVGSAKKDHSALYKVMEEAVDFYQKRLASNNFAKEYLTKRGIKEDTIESFSIGYAPDDWRELYSHLISIGYTDMIIEKAGLIKKSDNSNDKNKSYYDRFRNRIMFPISDSTGRVVAFSGRSLEKKTENLDAIQVAKYLNSPETELFNKSDVLYGYDKAKQHIKKADRAILVEGQIDLIMAHQEGFPYSVAVSGTSFTGSHLSRIKRLTDNLIIIFDRDKAGILSMKKTAIMALGKGMNVNAVLLPEGKDPADILLSDKDLWYSELKKTEHVINVFVEEIAKKKQEQRDFWKSIKKHVLPFVKEIQDSIDQAHFIDYIHKMSDIPKNSIIEELSKMDIQEENDEIKITSKNVDTKSNLSRKETVLRRLSAIILWQKSSANPAIDIEKTLAELARLNGPTLEEMASMDIQDLIFRIETLYSDKGVLKDDVEELVLFLEEAILSEDLSRSTKKLKDAEKEKDKDLQKKLMAEYQSISNKLEEVKKIIKSRIN</sequence>
<evidence type="ECO:0000259" key="16">
    <source>
        <dbReference type="SMART" id="SM00400"/>
    </source>
</evidence>
<dbReference type="HAMAP" id="MF_00974">
    <property type="entry name" value="DNA_primase_DnaG"/>
    <property type="match status" value="1"/>
</dbReference>
<keyword evidence="2 12" id="KW-0639">Primosome</keyword>
<dbReference type="Pfam" id="PF13155">
    <property type="entry name" value="Toprim_2"/>
    <property type="match status" value="1"/>
</dbReference>
<evidence type="ECO:0000256" key="12">
    <source>
        <dbReference type="HAMAP-Rule" id="MF_00974"/>
    </source>
</evidence>
<comment type="cofactor">
    <cofactor evidence="12 13 14">
        <name>Zn(2+)</name>
        <dbReference type="ChEBI" id="CHEBI:29105"/>
    </cofactor>
    <text evidence="12 13 14">Binds 1 zinc ion per monomer.</text>
</comment>
<feature type="zinc finger region" description="CHC2-type" evidence="12 14">
    <location>
        <begin position="34"/>
        <end position="58"/>
    </location>
</feature>